<comment type="caution">
    <text evidence="1">The sequence shown here is derived from an EMBL/GenBank/DDBJ whole genome shotgun (WGS) entry which is preliminary data.</text>
</comment>
<evidence type="ECO:0000313" key="1">
    <source>
        <dbReference type="EMBL" id="KAI9917900.1"/>
    </source>
</evidence>
<proteinExistence type="predicted"/>
<accession>A0ACC0WIJ6</accession>
<sequence>MVAEVCNRSHSLDDTFGSRKRGKVSPMHIQESCFSLHQVMTNTKKAALAAHLPKPVVFKLLEQDATIIYLTTDRKSWVYHHATPEELSSAHSGDEDDNGDEKSPIAWSTIFKQAWEAHPKEHETIMMFGNWTKLPRFQQVCGEK</sequence>
<name>A0ACC0WIJ6_9STRA</name>
<dbReference type="EMBL" id="CM047592">
    <property type="protein sequence ID" value="KAI9917900.1"/>
    <property type="molecule type" value="Genomic_DNA"/>
</dbReference>
<reference evidence="1 2" key="1">
    <citation type="journal article" date="2022" name="bioRxiv">
        <title>The genome of the oomycete Peronosclerospora sorghi, a cosmopolitan pathogen of maize and sorghum, is inflated with dispersed pseudogenes.</title>
        <authorList>
            <person name="Fletcher K."/>
            <person name="Martin F."/>
            <person name="Isakeit T."/>
            <person name="Cavanaugh K."/>
            <person name="Magill C."/>
            <person name="Michelmore R."/>
        </authorList>
    </citation>
    <scope>NUCLEOTIDE SEQUENCE [LARGE SCALE GENOMIC DNA]</scope>
    <source>
        <strain evidence="1">P6</strain>
    </source>
</reference>
<organism evidence="1 2">
    <name type="scientific">Peronosclerospora sorghi</name>
    <dbReference type="NCBI Taxonomy" id="230839"/>
    <lineage>
        <taxon>Eukaryota</taxon>
        <taxon>Sar</taxon>
        <taxon>Stramenopiles</taxon>
        <taxon>Oomycota</taxon>
        <taxon>Peronosporomycetes</taxon>
        <taxon>Peronosporales</taxon>
        <taxon>Peronosporaceae</taxon>
        <taxon>Peronosclerospora</taxon>
    </lineage>
</organism>
<keyword evidence="2" id="KW-1185">Reference proteome</keyword>
<dbReference type="Proteomes" id="UP001163321">
    <property type="component" value="Chromosome 13"/>
</dbReference>
<evidence type="ECO:0000313" key="2">
    <source>
        <dbReference type="Proteomes" id="UP001163321"/>
    </source>
</evidence>
<gene>
    <name evidence="1" type="ORF">PsorP6_013213</name>
</gene>
<protein>
    <submittedName>
        <fullName evidence="1">Uncharacterized protein</fullName>
    </submittedName>
</protein>